<dbReference type="EMBL" id="KZ501920">
    <property type="protein sequence ID" value="PKU86809.1"/>
    <property type="molecule type" value="Genomic_DNA"/>
</dbReference>
<name>A0A2I0XFY1_9ASPA</name>
<dbReference type="Gene3D" id="1.10.510.10">
    <property type="entry name" value="Transferase(Phosphotransferase) domain 1"/>
    <property type="match status" value="1"/>
</dbReference>
<dbReference type="EC" id="2.7.11.1" evidence="3"/>
<keyword evidence="4" id="KW-0723">Serine/threonine-protein kinase</keyword>
<keyword evidence="7" id="KW-0067">ATP-binding</keyword>
<organism evidence="11 12">
    <name type="scientific">Dendrobium catenatum</name>
    <dbReference type="NCBI Taxonomy" id="906689"/>
    <lineage>
        <taxon>Eukaryota</taxon>
        <taxon>Viridiplantae</taxon>
        <taxon>Streptophyta</taxon>
        <taxon>Embryophyta</taxon>
        <taxon>Tracheophyta</taxon>
        <taxon>Spermatophyta</taxon>
        <taxon>Magnoliopsida</taxon>
        <taxon>Liliopsida</taxon>
        <taxon>Asparagales</taxon>
        <taxon>Orchidaceae</taxon>
        <taxon>Epidendroideae</taxon>
        <taxon>Malaxideae</taxon>
        <taxon>Dendrobiinae</taxon>
        <taxon>Dendrobium</taxon>
    </lineage>
</organism>
<feature type="domain" description="Protein kinase" evidence="10">
    <location>
        <begin position="1"/>
        <end position="212"/>
    </location>
</feature>
<keyword evidence="5" id="KW-0547">Nucleotide-binding</keyword>
<evidence type="ECO:0000256" key="8">
    <source>
        <dbReference type="ARBA" id="ARBA00047899"/>
    </source>
</evidence>
<evidence type="ECO:0000256" key="6">
    <source>
        <dbReference type="ARBA" id="ARBA00022777"/>
    </source>
</evidence>
<evidence type="ECO:0000256" key="2">
    <source>
        <dbReference type="ARBA" id="ARBA00010217"/>
    </source>
</evidence>
<comment type="catalytic activity">
    <reaction evidence="9">
        <text>L-seryl-[protein] + ATP = O-phospho-L-seryl-[protein] + ADP + H(+)</text>
        <dbReference type="Rhea" id="RHEA:17989"/>
        <dbReference type="Rhea" id="RHEA-COMP:9863"/>
        <dbReference type="Rhea" id="RHEA-COMP:11604"/>
        <dbReference type="ChEBI" id="CHEBI:15378"/>
        <dbReference type="ChEBI" id="CHEBI:29999"/>
        <dbReference type="ChEBI" id="CHEBI:30616"/>
        <dbReference type="ChEBI" id="CHEBI:83421"/>
        <dbReference type="ChEBI" id="CHEBI:456216"/>
        <dbReference type="EC" id="2.7.11.1"/>
    </reaction>
</comment>
<keyword evidence="12" id="KW-1185">Reference proteome</keyword>
<keyword evidence="11" id="KW-0675">Receptor</keyword>
<dbReference type="InterPro" id="IPR050528">
    <property type="entry name" value="L-type_Lectin-RKs"/>
</dbReference>
<dbReference type="InterPro" id="IPR008271">
    <property type="entry name" value="Ser/Thr_kinase_AS"/>
</dbReference>
<evidence type="ECO:0000313" key="11">
    <source>
        <dbReference type="EMBL" id="PKU86809.1"/>
    </source>
</evidence>
<keyword evidence="6 11" id="KW-0418">Kinase</keyword>
<dbReference type="FunFam" id="1.10.510.10:FF:000108">
    <property type="entry name" value="L-type lectin-domain containing receptor kinase S.4"/>
    <property type="match status" value="1"/>
</dbReference>
<dbReference type="GO" id="GO:0005524">
    <property type="term" value="F:ATP binding"/>
    <property type="evidence" value="ECO:0007669"/>
    <property type="project" value="UniProtKB-KW"/>
</dbReference>
<keyword evidence="11" id="KW-0430">Lectin</keyword>
<reference evidence="11 12" key="2">
    <citation type="journal article" date="2017" name="Nature">
        <title>The Apostasia genome and the evolution of orchids.</title>
        <authorList>
            <person name="Zhang G.Q."/>
            <person name="Liu K.W."/>
            <person name="Li Z."/>
            <person name="Lohaus R."/>
            <person name="Hsiao Y.Y."/>
            <person name="Niu S.C."/>
            <person name="Wang J.Y."/>
            <person name="Lin Y.C."/>
            <person name="Xu Q."/>
            <person name="Chen L.J."/>
            <person name="Yoshida K."/>
            <person name="Fujiwara S."/>
            <person name="Wang Z.W."/>
            <person name="Zhang Y.Q."/>
            <person name="Mitsuda N."/>
            <person name="Wang M."/>
            <person name="Liu G.H."/>
            <person name="Pecoraro L."/>
            <person name="Huang H.X."/>
            <person name="Xiao X.J."/>
            <person name="Lin M."/>
            <person name="Wu X.Y."/>
            <person name="Wu W.L."/>
            <person name="Chen Y.Y."/>
            <person name="Chang S.B."/>
            <person name="Sakamoto S."/>
            <person name="Ohme-Takagi M."/>
            <person name="Yagi M."/>
            <person name="Zeng S.J."/>
            <person name="Shen C.Y."/>
            <person name="Yeh C.M."/>
            <person name="Luo Y.B."/>
            <person name="Tsai W.C."/>
            <person name="Van de Peer Y."/>
            <person name="Liu Z.J."/>
        </authorList>
    </citation>
    <scope>NUCLEOTIDE SEQUENCE [LARGE SCALE GENOMIC DNA]</scope>
    <source>
        <tissue evidence="11">The whole plant</tissue>
    </source>
</reference>
<comment type="similarity">
    <text evidence="1">In the N-terminal section; belongs to the leguminous lectin family.</text>
</comment>
<proteinExistence type="inferred from homology"/>
<evidence type="ECO:0000256" key="9">
    <source>
        <dbReference type="ARBA" id="ARBA00048679"/>
    </source>
</evidence>
<comment type="catalytic activity">
    <reaction evidence="8">
        <text>L-threonyl-[protein] + ATP = O-phospho-L-threonyl-[protein] + ADP + H(+)</text>
        <dbReference type="Rhea" id="RHEA:46608"/>
        <dbReference type="Rhea" id="RHEA-COMP:11060"/>
        <dbReference type="Rhea" id="RHEA-COMP:11605"/>
        <dbReference type="ChEBI" id="CHEBI:15378"/>
        <dbReference type="ChEBI" id="CHEBI:30013"/>
        <dbReference type="ChEBI" id="CHEBI:30616"/>
        <dbReference type="ChEBI" id="CHEBI:61977"/>
        <dbReference type="ChEBI" id="CHEBI:456216"/>
        <dbReference type="EC" id="2.7.11.1"/>
    </reaction>
</comment>
<dbReference type="GO" id="GO:0030246">
    <property type="term" value="F:carbohydrate binding"/>
    <property type="evidence" value="ECO:0007669"/>
    <property type="project" value="UniProtKB-KW"/>
</dbReference>
<evidence type="ECO:0000259" key="10">
    <source>
        <dbReference type="PROSITE" id="PS50011"/>
    </source>
</evidence>
<dbReference type="GO" id="GO:0004674">
    <property type="term" value="F:protein serine/threonine kinase activity"/>
    <property type="evidence" value="ECO:0007669"/>
    <property type="project" value="UniProtKB-KW"/>
</dbReference>
<evidence type="ECO:0000256" key="4">
    <source>
        <dbReference type="ARBA" id="ARBA00022527"/>
    </source>
</evidence>
<dbReference type="PROSITE" id="PS50011">
    <property type="entry name" value="PROTEIN_KINASE_DOM"/>
    <property type="match status" value="1"/>
</dbReference>
<protein>
    <recommendedName>
        <fullName evidence="3">non-specific serine/threonine protein kinase</fullName>
        <ecNumber evidence="3">2.7.11.1</ecNumber>
    </recommendedName>
</protein>
<sequence>MSNGSLDKFIYDETGKKKLNWNQRLSIIKGVASALLYIHEEFEQVVIHRDVKASNVLLDEELNAKLGDFRLSRLYDHGSDSKTTRIVGTMGYIAPELNKTGKVSTCTDVYAFGFLLLEVVCGRRSLILQEDYSNSINLVDYLHKSLRRRTIMESWSAEAGSNSKPEEIELVLRLGLLCSHHSDKVRPNMRQEIQILEGDLLMPEVSDVSSNL</sequence>
<reference evidence="11 12" key="1">
    <citation type="journal article" date="2016" name="Sci. Rep.">
        <title>The Dendrobium catenatum Lindl. genome sequence provides insights into polysaccharide synthase, floral development and adaptive evolution.</title>
        <authorList>
            <person name="Zhang G.Q."/>
            <person name="Xu Q."/>
            <person name="Bian C."/>
            <person name="Tsai W.C."/>
            <person name="Yeh C.M."/>
            <person name="Liu K.W."/>
            <person name="Yoshida K."/>
            <person name="Zhang L.S."/>
            <person name="Chang S.B."/>
            <person name="Chen F."/>
            <person name="Shi Y."/>
            <person name="Su Y.Y."/>
            <person name="Zhang Y.Q."/>
            <person name="Chen L.J."/>
            <person name="Yin Y."/>
            <person name="Lin M."/>
            <person name="Huang H."/>
            <person name="Deng H."/>
            <person name="Wang Z.W."/>
            <person name="Zhu S.L."/>
            <person name="Zhao X."/>
            <person name="Deng C."/>
            <person name="Niu S.C."/>
            <person name="Huang J."/>
            <person name="Wang M."/>
            <person name="Liu G.H."/>
            <person name="Yang H.J."/>
            <person name="Xiao X.J."/>
            <person name="Hsiao Y.Y."/>
            <person name="Wu W.L."/>
            <person name="Chen Y.Y."/>
            <person name="Mitsuda N."/>
            <person name="Ohme-Takagi M."/>
            <person name="Luo Y.B."/>
            <person name="Van de Peer Y."/>
            <person name="Liu Z.J."/>
        </authorList>
    </citation>
    <scope>NUCLEOTIDE SEQUENCE [LARGE SCALE GENOMIC DNA]</scope>
    <source>
        <tissue evidence="11">The whole plant</tissue>
    </source>
</reference>
<evidence type="ECO:0000256" key="1">
    <source>
        <dbReference type="ARBA" id="ARBA00008536"/>
    </source>
</evidence>
<dbReference type="PROSITE" id="PS00108">
    <property type="entry name" value="PROTEIN_KINASE_ST"/>
    <property type="match status" value="1"/>
</dbReference>
<dbReference type="AlphaFoldDB" id="A0A2I0XFY1"/>
<keyword evidence="6 11" id="KW-0808">Transferase</keyword>
<evidence type="ECO:0000256" key="5">
    <source>
        <dbReference type="ARBA" id="ARBA00022741"/>
    </source>
</evidence>
<dbReference type="SMART" id="SM00220">
    <property type="entry name" value="S_TKc"/>
    <property type="match status" value="1"/>
</dbReference>
<evidence type="ECO:0000256" key="3">
    <source>
        <dbReference type="ARBA" id="ARBA00012513"/>
    </source>
</evidence>
<dbReference type="PANTHER" id="PTHR27007">
    <property type="match status" value="1"/>
</dbReference>
<gene>
    <name evidence="11" type="primary">LECRK41</name>
    <name evidence="11" type="ORF">MA16_Dca026403</name>
</gene>
<comment type="similarity">
    <text evidence="2">In the C-terminal section; belongs to the protein kinase superfamily. Ser/Thr protein kinase family.</text>
</comment>
<dbReference type="SUPFAM" id="SSF56112">
    <property type="entry name" value="Protein kinase-like (PK-like)"/>
    <property type="match status" value="1"/>
</dbReference>
<evidence type="ECO:0000256" key="7">
    <source>
        <dbReference type="ARBA" id="ARBA00022840"/>
    </source>
</evidence>
<accession>A0A2I0XFY1</accession>
<dbReference type="InterPro" id="IPR011009">
    <property type="entry name" value="Kinase-like_dom_sf"/>
</dbReference>
<dbReference type="Pfam" id="PF00069">
    <property type="entry name" value="Pkinase"/>
    <property type="match status" value="1"/>
</dbReference>
<dbReference type="Proteomes" id="UP000233837">
    <property type="component" value="Unassembled WGS sequence"/>
</dbReference>
<dbReference type="InterPro" id="IPR000719">
    <property type="entry name" value="Prot_kinase_dom"/>
</dbReference>
<evidence type="ECO:0000313" key="12">
    <source>
        <dbReference type="Proteomes" id="UP000233837"/>
    </source>
</evidence>